<feature type="transmembrane region" description="Helical" evidence="1">
    <location>
        <begin position="153"/>
        <end position="170"/>
    </location>
</feature>
<dbReference type="Pfam" id="PF06055">
    <property type="entry name" value="ExoD"/>
    <property type="match status" value="1"/>
</dbReference>
<sequence length="197" mass="21700">MAEEEHPKALSDVLDHLESAAHGDSVTVEEVVQKLGHKSFAALMLIFSLISTSPASAIPGITATVAVIVFILVVQMILGRKCVWLPQFITRRHMSTKKLCKGISWLRKPVQFVERFLKERLTFLLHRPWLYLPLVLILALTLFMPFMEVVPTSGSIASAVIALFAAGLLMRDGALVVLSFVVLAALPVAVWYFGFSG</sequence>
<dbReference type="PANTHER" id="PTHR41795:SF1">
    <property type="entry name" value="EXOPOLYSACCHARIDE SYNTHESIS PROTEIN"/>
    <property type="match status" value="1"/>
</dbReference>
<gene>
    <name evidence="2" type="ORF">JI739_10190</name>
</gene>
<organism evidence="2 3">
    <name type="scientific">Ramlibacter aurantiacus</name>
    <dbReference type="NCBI Taxonomy" id="2801330"/>
    <lineage>
        <taxon>Bacteria</taxon>
        <taxon>Pseudomonadati</taxon>
        <taxon>Pseudomonadota</taxon>
        <taxon>Betaproteobacteria</taxon>
        <taxon>Burkholderiales</taxon>
        <taxon>Comamonadaceae</taxon>
        <taxon>Ramlibacter</taxon>
    </lineage>
</organism>
<feature type="transmembrane region" description="Helical" evidence="1">
    <location>
        <begin position="57"/>
        <end position="78"/>
    </location>
</feature>
<accession>A0A937D689</accession>
<comment type="caution">
    <text evidence="2">The sequence shown here is derived from an EMBL/GenBank/DDBJ whole genome shotgun (WGS) entry which is preliminary data.</text>
</comment>
<evidence type="ECO:0000313" key="2">
    <source>
        <dbReference type="EMBL" id="MBL0420713.1"/>
    </source>
</evidence>
<dbReference type="Proteomes" id="UP000613011">
    <property type="component" value="Unassembled WGS sequence"/>
</dbReference>
<keyword evidence="3" id="KW-1185">Reference proteome</keyword>
<evidence type="ECO:0000313" key="3">
    <source>
        <dbReference type="Proteomes" id="UP000613011"/>
    </source>
</evidence>
<proteinExistence type="predicted"/>
<evidence type="ECO:0000256" key="1">
    <source>
        <dbReference type="SAM" id="Phobius"/>
    </source>
</evidence>
<dbReference type="PIRSF" id="PIRSF033239">
    <property type="entry name" value="ExoD"/>
    <property type="match status" value="1"/>
</dbReference>
<keyword evidence="1" id="KW-0812">Transmembrane</keyword>
<dbReference type="PANTHER" id="PTHR41795">
    <property type="entry name" value="EXOPOLYSACCHARIDE SYNTHESIS PROTEIN"/>
    <property type="match status" value="1"/>
</dbReference>
<keyword evidence="1" id="KW-0472">Membrane</keyword>
<dbReference type="EMBL" id="JAEQNA010000003">
    <property type="protein sequence ID" value="MBL0420713.1"/>
    <property type="molecule type" value="Genomic_DNA"/>
</dbReference>
<name>A0A937D689_9BURK</name>
<protein>
    <submittedName>
        <fullName evidence="2">Exopolysaccharide biosynthesis protein</fullName>
    </submittedName>
</protein>
<dbReference type="AlphaFoldDB" id="A0A937D689"/>
<dbReference type="RefSeq" id="WP_201683795.1">
    <property type="nucleotide sequence ID" value="NZ_JAEQNA010000003.1"/>
</dbReference>
<keyword evidence="1" id="KW-1133">Transmembrane helix</keyword>
<reference evidence="2" key="1">
    <citation type="submission" date="2021-01" db="EMBL/GenBank/DDBJ databases">
        <title>Ramlibacter sp. strain AW1 16S ribosomal RNA gene Genome sequencing and assembly.</title>
        <authorList>
            <person name="Kang M."/>
        </authorList>
    </citation>
    <scope>NUCLEOTIDE SEQUENCE</scope>
    <source>
        <strain evidence="2">AW1</strain>
    </source>
</reference>
<feature type="transmembrane region" description="Helical" evidence="1">
    <location>
        <begin position="129"/>
        <end position="147"/>
    </location>
</feature>
<feature type="transmembrane region" description="Helical" evidence="1">
    <location>
        <begin position="175"/>
        <end position="194"/>
    </location>
</feature>
<dbReference type="InterPro" id="IPR010331">
    <property type="entry name" value="ExoD"/>
</dbReference>